<dbReference type="SUPFAM" id="SSF46785">
    <property type="entry name" value="Winged helix' DNA-binding domain"/>
    <property type="match status" value="1"/>
</dbReference>
<dbReference type="EMBL" id="CADCSU010000101">
    <property type="protein sequence ID" value="CAA9199688.1"/>
    <property type="molecule type" value="Genomic_DNA"/>
</dbReference>
<evidence type="ECO:0000256" key="3">
    <source>
        <dbReference type="ARBA" id="ARBA00023163"/>
    </source>
</evidence>
<evidence type="ECO:0000313" key="6">
    <source>
        <dbReference type="Proteomes" id="UP000479938"/>
    </source>
</evidence>
<keyword evidence="2" id="KW-0238">DNA-binding</keyword>
<protein>
    <recommendedName>
        <fullName evidence="4">HTH gntR-type domain-containing protein</fullName>
    </recommendedName>
</protein>
<keyword evidence="6" id="KW-1185">Reference proteome</keyword>
<keyword evidence="3" id="KW-0804">Transcription</keyword>
<dbReference type="RefSeq" id="WP_173971279.1">
    <property type="nucleotide sequence ID" value="NZ_CADCSU010000101.1"/>
</dbReference>
<dbReference type="SUPFAM" id="SSF53822">
    <property type="entry name" value="Periplasmic binding protein-like I"/>
    <property type="match status" value="1"/>
</dbReference>
<accession>A0A6J4GKR2</accession>
<evidence type="ECO:0000256" key="2">
    <source>
        <dbReference type="ARBA" id="ARBA00023125"/>
    </source>
</evidence>
<name>A0A6J4GKR2_9FLAO</name>
<dbReference type="Gene3D" id="3.40.50.2300">
    <property type="match status" value="2"/>
</dbReference>
<dbReference type="InterPro" id="IPR000524">
    <property type="entry name" value="Tscrpt_reg_HTH_GntR"/>
</dbReference>
<keyword evidence="1" id="KW-0805">Transcription regulation</keyword>
<dbReference type="InterPro" id="IPR036390">
    <property type="entry name" value="WH_DNA-bd_sf"/>
</dbReference>
<dbReference type="PANTHER" id="PTHR38445">
    <property type="entry name" value="HTH-TYPE TRANSCRIPTIONAL REPRESSOR YTRA"/>
    <property type="match status" value="1"/>
</dbReference>
<evidence type="ECO:0000259" key="4">
    <source>
        <dbReference type="PROSITE" id="PS50949"/>
    </source>
</evidence>
<reference evidence="5 6" key="1">
    <citation type="submission" date="2020-02" db="EMBL/GenBank/DDBJ databases">
        <authorList>
            <person name="Criscuolo A."/>
        </authorList>
    </citation>
    <scope>NUCLEOTIDE SEQUENCE [LARGE SCALE GENOMIC DNA]</scope>
    <source>
        <strain evidence="5">CIP105534</strain>
    </source>
</reference>
<evidence type="ECO:0000256" key="1">
    <source>
        <dbReference type="ARBA" id="ARBA00023015"/>
    </source>
</evidence>
<dbReference type="GO" id="GO:0003700">
    <property type="term" value="F:DNA-binding transcription factor activity"/>
    <property type="evidence" value="ECO:0007669"/>
    <property type="project" value="InterPro"/>
</dbReference>
<dbReference type="PANTHER" id="PTHR38445:SF10">
    <property type="entry name" value="GNTR-FAMILY TRANSCRIPTIONAL REGULATOR"/>
    <property type="match status" value="1"/>
</dbReference>
<dbReference type="InterPro" id="IPR036388">
    <property type="entry name" value="WH-like_DNA-bd_sf"/>
</dbReference>
<dbReference type="CDD" id="cd07377">
    <property type="entry name" value="WHTH_GntR"/>
    <property type="match status" value="1"/>
</dbReference>
<sequence>MISENIEKFVFKINHESDIPKYQQLVNGINNAIAENILQKGDLLPSVNSICKTNQLSRDTVFKAYSILKEQKSIDSVPNKGYYVSGETRKVLLVLDTFKAYKEVLYHSFVNNLADNVITDVQFHHYNIDVFKTIINNSIGKYYKYVVMNFDHKEVSPTLAAIANDKLLLIDWNIHAKKEQNYIFQDFGKAFYNALKEGVNLFKKYKSIQFVFPDYTNHPKETLEFFKKFCADFQFEYEVVTDAKKFSIEKGIAYISVSDRILGHFLEQCKEKNLEPGTDVGFLSYNETPMKKFIYKGISVVSTDFKELGTKAAAFITHDEVVQCYVPTSLIIRESL</sequence>
<proteinExistence type="predicted"/>
<dbReference type="InterPro" id="IPR028082">
    <property type="entry name" value="Peripla_BP_I"/>
</dbReference>
<dbReference type="Gene3D" id="1.10.10.10">
    <property type="entry name" value="Winged helix-like DNA-binding domain superfamily/Winged helix DNA-binding domain"/>
    <property type="match status" value="1"/>
</dbReference>
<dbReference type="Pfam" id="PF00392">
    <property type="entry name" value="GntR"/>
    <property type="match status" value="1"/>
</dbReference>
<dbReference type="SMART" id="SM00345">
    <property type="entry name" value="HTH_GNTR"/>
    <property type="match status" value="1"/>
</dbReference>
<gene>
    <name evidence="5" type="ORF">FLA105534_02714</name>
</gene>
<feature type="domain" description="HTH gntR-type" evidence="4">
    <location>
        <begin position="19"/>
        <end position="87"/>
    </location>
</feature>
<dbReference type="GO" id="GO:0003677">
    <property type="term" value="F:DNA binding"/>
    <property type="evidence" value="ECO:0007669"/>
    <property type="project" value="UniProtKB-KW"/>
</dbReference>
<evidence type="ECO:0000313" key="5">
    <source>
        <dbReference type="EMBL" id="CAA9199688.1"/>
    </source>
</evidence>
<dbReference type="PROSITE" id="PS50949">
    <property type="entry name" value="HTH_GNTR"/>
    <property type="match status" value="1"/>
</dbReference>
<organism evidence="5 6">
    <name type="scientific">Flavobacterium bizetiae</name>
    <dbReference type="NCBI Taxonomy" id="2704140"/>
    <lineage>
        <taxon>Bacteria</taxon>
        <taxon>Pseudomonadati</taxon>
        <taxon>Bacteroidota</taxon>
        <taxon>Flavobacteriia</taxon>
        <taxon>Flavobacteriales</taxon>
        <taxon>Flavobacteriaceae</taxon>
        <taxon>Flavobacterium</taxon>
    </lineage>
</organism>
<dbReference type="AlphaFoldDB" id="A0A6J4GKR2"/>
<dbReference type="Proteomes" id="UP000479938">
    <property type="component" value="Unassembled WGS sequence"/>
</dbReference>